<accession>A0A1F5HJ08</accession>
<evidence type="ECO:0000256" key="5">
    <source>
        <dbReference type="ARBA" id="ARBA00023136"/>
    </source>
</evidence>
<dbReference type="NCBIfam" id="TIGR02532">
    <property type="entry name" value="IV_pilin_GFxxxE"/>
    <property type="match status" value="1"/>
</dbReference>
<reference evidence="7 8" key="1">
    <citation type="journal article" date="2016" name="Nat. Commun.">
        <title>Thousands of microbial genomes shed light on interconnected biogeochemical processes in an aquifer system.</title>
        <authorList>
            <person name="Anantharaman K."/>
            <person name="Brown C.T."/>
            <person name="Hug L.A."/>
            <person name="Sharon I."/>
            <person name="Castelle C.J."/>
            <person name="Probst A.J."/>
            <person name="Thomas B.C."/>
            <person name="Singh A."/>
            <person name="Wilkins M.J."/>
            <person name="Karaoz U."/>
            <person name="Brodie E.L."/>
            <person name="Williams K.H."/>
            <person name="Hubbard S.S."/>
            <person name="Banfield J.F."/>
        </authorList>
    </citation>
    <scope>NUCLEOTIDE SEQUENCE [LARGE SCALE GENOMIC DNA]</scope>
</reference>
<evidence type="ECO:0000256" key="3">
    <source>
        <dbReference type="ARBA" id="ARBA00022692"/>
    </source>
</evidence>
<dbReference type="EMBL" id="MFBL01000041">
    <property type="protein sequence ID" value="OGE04120.1"/>
    <property type="molecule type" value="Genomic_DNA"/>
</dbReference>
<gene>
    <name evidence="7" type="ORF">A3F45_00990</name>
</gene>
<keyword evidence="2" id="KW-0488">Methylation</keyword>
<dbReference type="InterPro" id="IPR000983">
    <property type="entry name" value="Bac_GSPG_pilin"/>
</dbReference>
<evidence type="ECO:0000256" key="4">
    <source>
        <dbReference type="ARBA" id="ARBA00022989"/>
    </source>
</evidence>
<keyword evidence="5 6" id="KW-0472">Membrane</keyword>
<dbReference type="GO" id="GO:0015627">
    <property type="term" value="C:type II protein secretion system complex"/>
    <property type="evidence" value="ECO:0007669"/>
    <property type="project" value="InterPro"/>
</dbReference>
<dbReference type="GO" id="GO:0016020">
    <property type="term" value="C:membrane"/>
    <property type="evidence" value="ECO:0007669"/>
    <property type="project" value="UniProtKB-SubCell"/>
</dbReference>
<dbReference type="PANTHER" id="PTHR30093:SF44">
    <property type="entry name" value="TYPE II SECRETION SYSTEM CORE PROTEIN G"/>
    <property type="match status" value="1"/>
</dbReference>
<evidence type="ECO:0000256" key="6">
    <source>
        <dbReference type="SAM" id="Phobius"/>
    </source>
</evidence>
<sequence length="155" mass="17345">MKLGFTLIELLIVISIIAILVASATYSWQNAQQKGRDGKRKSDIKAVQQALEFYYQNNGKYAEEDASTGKIRCDAASPPIDWGSSFTCGTTSFMQQLPKDPISTNSYYYEVTTRDPNNNNNPINYKLSALIENNNDPEKNINCGPNGRNFCVYNP</sequence>
<name>A0A1F5HJ08_9BACT</name>
<dbReference type="AlphaFoldDB" id="A0A1F5HJ08"/>
<dbReference type="Pfam" id="PF07963">
    <property type="entry name" value="N_methyl"/>
    <property type="match status" value="1"/>
</dbReference>
<dbReference type="InterPro" id="IPR012902">
    <property type="entry name" value="N_methyl_site"/>
</dbReference>
<keyword evidence="3 6" id="KW-0812">Transmembrane</keyword>
<evidence type="ECO:0000313" key="8">
    <source>
        <dbReference type="Proteomes" id="UP000178369"/>
    </source>
</evidence>
<dbReference type="InterPro" id="IPR045584">
    <property type="entry name" value="Pilin-like"/>
</dbReference>
<feature type="transmembrane region" description="Helical" evidence="6">
    <location>
        <begin position="6"/>
        <end position="26"/>
    </location>
</feature>
<evidence type="ECO:0000256" key="1">
    <source>
        <dbReference type="ARBA" id="ARBA00004167"/>
    </source>
</evidence>
<keyword evidence="4 6" id="KW-1133">Transmembrane helix</keyword>
<comment type="subcellular location">
    <subcellularLocation>
        <location evidence="1">Membrane</location>
        <topology evidence="1">Single-pass membrane protein</topology>
    </subcellularLocation>
</comment>
<dbReference type="SUPFAM" id="SSF54523">
    <property type="entry name" value="Pili subunits"/>
    <property type="match status" value="1"/>
</dbReference>
<evidence type="ECO:0000256" key="2">
    <source>
        <dbReference type="ARBA" id="ARBA00022481"/>
    </source>
</evidence>
<dbReference type="Gene3D" id="3.30.700.10">
    <property type="entry name" value="Glycoprotein, Type 4 Pilin"/>
    <property type="match status" value="1"/>
</dbReference>
<dbReference type="Proteomes" id="UP000178369">
    <property type="component" value="Unassembled WGS sequence"/>
</dbReference>
<evidence type="ECO:0000313" key="7">
    <source>
        <dbReference type="EMBL" id="OGE04120.1"/>
    </source>
</evidence>
<organism evidence="7 8">
    <name type="scientific">Candidatus Curtissbacteria bacterium RIFCSPHIGHO2_12_FULL_41_17</name>
    <dbReference type="NCBI Taxonomy" id="1797722"/>
    <lineage>
        <taxon>Bacteria</taxon>
        <taxon>Candidatus Curtissiibacteriota</taxon>
    </lineage>
</organism>
<protein>
    <recommendedName>
        <fullName evidence="9">Type II secretion system protein GspG C-terminal domain-containing protein</fullName>
    </recommendedName>
</protein>
<dbReference type="PANTHER" id="PTHR30093">
    <property type="entry name" value="GENERAL SECRETION PATHWAY PROTEIN G"/>
    <property type="match status" value="1"/>
</dbReference>
<dbReference type="GO" id="GO:0015628">
    <property type="term" value="P:protein secretion by the type II secretion system"/>
    <property type="evidence" value="ECO:0007669"/>
    <property type="project" value="InterPro"/>
</dbReference>
<evidence type="ECO:0008006" key="9">
    <source>
        <dbReference type="Google" id="ProtNLM"/>
    </source>
</evidence>
<proteinExistence type="predicted"/>
<dbReference type="PRINTS" id="PR00813">
    <property type="entry name" value="BCTERIALGSPG"/>
</dbReference>
<comment type="caution">
    <text evidence="7">The sequence shown here is derived from an EMBL/GenBank/DDBJ whole genome shotgun (WGS) entry which is preliminary data.</text>
</comment>